<protein>
    <recommendedName>
        <fullName evidence="1">Protein kinase domain-containing protein</fullName>
    </recommendedName>
</protein>
<dbReference type="Pfam" id="PF14479">
    <property type="entry name" value="HeLo"/>
    <property type="match status" value="1"/>
</dbReference>
<dbReference type="PANTHER" id="PTHR37542">
    <property type="entry name" value="HELO DOMAIN-CONTAINING PROTEIN-RELATED"/>
    <property type="match status" value="1"/>
</dbReference>
<dbReference type="Proteomes" id="UP000215289">
    <property type="component" value="Unassembled WGS sequence"/>
</dbReference>
<proteinExistence type="predicted"/>
<dbReference type="SUPFAM" id="SSF56112">
    <property type="entry name" value="Protein kinase-like (PK-like)"/>
    <property type="match status" value="1"/>
</dbReference>
<dbReference type="InterPro" id="IPR011009">
    <property type="entry name" value="Kinase-like_dom_sf"/>
</dbReference>
<evidence type="ECO:0000313" key="2">
    <source>
        <dbReference type="EMBL" id="RLL96548.1"/>
    </source>
</evidence>
<dbReference type="GO" id="GO:0004672">
    <property type="term" value="F:protein kinase activity"/>
    <property type="evidence" value="ECO:0007669"/>
    <property type="project" value="InterPro"/>
</dbReference>
<dbReference type="InterPro" id="IPR029498">
    <property type="entry name" value="HeLo_dom"/>
</dbReference>
<keyword evidence="3" id="KW-1185">Reference proteome</keyword>
<sequence length="646" mass="73061">MVDPLSILGAGVGVTSLILQVVDECVKGYRYYVHAANMPEQCQHLQLRVQMEQQRFLNFATVAGLLSADGELSATLKVNRAILIAVLAEVRSVFEKYAATNGRYVDLSSSREVNWEDQSEPGFDDAMELLRFPPSLKKQSTFPFLKPEKNRGAQGRRGNLRKIVMEPKRLVWAIFDKDRFEEMIARLAELNSFLTGLLDGSKLDAIQEATSASYYEILQMKNDIKSLQDLVRAFGPELHIASDAKSPEHAQSRAMVDEGLQDERVRRYLCRLAELKIEYTKIGQMSENVKNSSSYIQSINTKLDLESFIFSGALRDLIRQNGRTSASWKGKHAWIEWKQSPSAYGVPLPRSAEIEMRLRLLTELLCFEKPSGFRAPTCHGYVEVEDENDEPTFGLVFGIQDDALSHSFSIYTLYELFHEMPKPSLTARVSLARALAESIYHFHAINWLHKGVRSESILIAKPEGGQSDLSNPYISGFDLSRPKIMDNMTEKPAFDPLRDLYRYPAAQSSCPDQQYQKSYDLYSLGIVMMEIAHWKRLEDILELGSPQDLRPPALQGIRRRLLGDLDAPGEDQQYGSSLKSTYLENLSAEVGEAYQHMVEICLRSDEIELPIVGNESRGTIGIRLQRLMDSVVIKKLRQLEMALGSD</sequence>
<dbReference type="EMBL" id="NIDN02000107">
    <property type="protein sequence ID" value="RLL96548.1"/>
    <property type="molecule type" value="Genomic_DNA"/>
</dbReference>
<dbReference type="InterPro" id="IPR000719">
    <property type="entry name" value="Prot_kinase_dom"/>
</dbReference>
<gene>
    <name evidence="2" type="ORF">CFD26_104892</name>
</gene>
<accession>A0A3R7JFA1</accession>
<name>A0A3R7JFA1_9EURO</name>
<evidence type="ECO:0000313" key="3">
    <source>
        <dbReference type="Proteomes" id="UP000215289"/>
    </source>
</evidence>
<dbReference type="Gene3D" id="1.10.510.10">
    <property type="entry name" value="Transferase(Phosphotransferase) domain 1"/>
    <property type="match status" value="1"/>
</dbReference>
<dbReference type="GO" id="GO:0005524">
    <property type="term" value="F:ATP binding"/>
    <property type="evidence" value="ECO:0007669"/>
    <property type="project" value="InterPro"/>
</dbReference>
<dbReference type="STRING" id="1245748.A0A3R7JFA1"/>
<dbReference type="PROSITE" id="PS50011">
    <property type="entry name" value="PROTEIN_KINASE_DOM"/>
    <property type="match status" value="1"/>
</dbReference>
<dbReference type="Gene3D" id="1.20.120.1020">
    <property type="entry name" value="Prion-inhibition and propagation, HeLo domain"/>
    <property type="match status" value="1"/>
</dbReference>
<feature type="domain" description="Protein kinase" evidence="1">
    <location>
        <begin position="303"/>
        <end position="628"/>
    </location>
</feature>
<dbReference type="OrthoDB" id="1911848at2759"/>
<reference evidence="2 3" key="1">
    <citation type="submission" date="2018-08" db="EMBL/GenBank/DDBJ databases">
        <title>Draft genome sequences of two Aspergillus turcosus clinical strains isolated from bronchoalveolar lavage fluid: one azole-susceptible and the other azole-resistant.</title>
        <authorList>
            <person name="Parent-Michaud M."/>
            <person name="Dufresne P.J."/>
            <person name="Fournier E."/>
            <person name="Martineau C."/>
            <person name="Moreira S."/>
            <person name="Perkins V."/>
            <person name="De Repentigny L."/>
            <person name="Dufresne S.F."/>
        </authorList>
    </citation>
    <scope>NUCLEOTIDE SEQUENCE [LARGE SCALE GENOMIC DNA]</scope>
    <source>
        <strain evidence="2">HMR AF 1038</strain>
    </source>
</reference>
<evidence type="ECO:0000259" key="1">
    <source>
        <dbReference type="PROSITE" id="PS50011"/>
    </source>
</evidence>
<organism evidence="2 3">
    <name type="scientific">Aspergillus turcosus</name>
    <dbReference type="NCBI Taxonomy" id="1245748"/>
    <lineage>
        <taxon>Eukaryota</taxon>
        <taxon>Fungi</taxon>
        <taxon>Dikarya</taxon>
        <taxon>Ascomycota</taxon>
        <taxon>Pezizomycotina</taxon>
        <taxon>Eurotiomycetes</taxon>
        <taxon>Eurotiomycetidae</taxon>
        <taxon>Eurotiales</taxon>
        <taxon>Aspergillaceae</taxon>
        <taxon>Aspergillus</taxon>
        <taxon>Aspergillus subgen. Fumigati</taxon>
    </lineage>
</organism>
<comment type="caution">
    <text evidence="2">The sequence shown here is derived from an EMBL/GenBank/DDBJ whole genome shotgun (WGS) entry which is preliminary data.</text>
</comment>
<dbReference type="InterPro" id="IPR038305">
    <property type="entry name" value="HeLo_sf"/>
</dbReference>
<dbReference type="PANTHER" id="PTHR37542:SF1">
    <property type="entry name" value="PRION-INHIBITION AND PROPAGATION HELO DOMAIN-CONTAINING PROTEIN"/>
    <property type="match status" value="1"/>
</dbReference>
<dbReference type="AlphaFoldDB" id="A0A3R7JFA1"/>